<dbReference type="PROSITE" id="PS50173">
    <property type="entry name" value="UMUC"/>
    <property type="match status" value="1"/>
</dbReference>
<dbReference type="GO" id="GO:0000287">
    <property type="term" value="F:magnesium ion binding"/>
    <property type="evidence" value="ECO:0007669"/>
    <property type="project" value="UniProtKB-UniRule"/>
</dbReference>
<dbReference type="Gene3D" id="3.40.1170.60">
    <property type="match status" value="1"/>
</dbReference>
<evidence type="ECO:0000256" key="9">
    <source>
        <dbReference type="ARBA" id="ARBA00022763"/>
    </source>
</evidence>
<dbReference type="GO" id="GO:0009432">
    <property type="term" value="P:SOS response"/>
    <property type="evidence" value="ECO:0007669"/>
    <property type="project" value="TreeGrafter"/>
</dbReference>
<keyword evidence="10 15" id="KW-0460">Magnesium</keyword>
<evidence type="ECO:0000256" key="15">
    <source>
        <dbReference type="HAMAP-Rule" id="MF_01113"/>
    </source>
</evidence>
<dbReference type="InterPro" id="IPR053848">
    <property type="entry name" value="IMS_HHH_1"/>
</dbReference>
<comment type="caution">
    <text evidence="17">The sequence shown here is derived from an EMBL/GenBank/DDBJ whole genome shotgun (WGS) entry which is preliminary data.</text>
</comment>
<dbReference type="EMBL" id="JADIMP010000053">
    <property type="protein sequence ID" value="MBO8441465.1"/>
    <property type="molecule type" value="Genomic_DNA"/>
</dbReference>
<dbReference type="GO" id="GO:0003887">
    <property type="term" value="F:DNA-directed DNA polymerase activity"/>
    <property type="evidence" value="ECO:0007669"/>
    <property type="project" value="UniProtKB-UniRule"/>
</dbReference>
<evidence type="ECO:0000256" key="3">
    <source>
        <dbReference type="ARBA" id="ARBA00022457"/>
    </source>
</evidence>
<dbReference type="CDD" id="cd03586">
    <property type="entry name" value="PolY_Pol_IV_kappa"/>
    <property type="match status" value="1"/>
</dbReference>
<reference evidence="17" key="2">
    <citation type="journal article" date="2021" name="PeerJ">
        <title>Extensive microbial diversity within the chicken gut microbiome revealed by metagenomics and culture.</title>
        <authorList>
            <person name="Gilroy R."/>
            <person name="Ravi A."/>
            <person name="Getino M."/>
            <person name="Pursley I."/>
            <person name="Horton D.L."/>
            <person name="Alikhan N.F."/>
            <person name="Baker D."/>
            <person name="Gharbi K."/>
            <person name="Hall N."/>
            <person name="Watson M."/>
            <person name="Adriaenssens E.M."/>
            <person name="Foster-Nyarko E."/>
            <person name="Jarju S."/>
            <person name="Secka A."/>
            <person name="Antonio M."/>
            <person name="Oren A."/>
            <person name="Chaudhuri R.R."/>
            <person name="La Ragione R."/>
            <person name="Hildebrand F."/>
            <person name="Pallen M.J."/>
        </authorList>
    </citation>
    <scope>NUCLEOTIDE SEQUENCE</scope>
    <source>
        <strain evidence="17">C6-149</strain>
    </source>
</reference>
<dbReference type="Pfam" id="PF00817">
    <property type="entry name" value="IMS"/>
    <property type="match status" value="1"/>
</dbReference>
<comment type="cofactor">
    <cofactor evidence="15">
        <name>Mg(2+)</name>
        <dbReference type="ChEBI" id="CHEBI:18420"/>
    </cofactor>
    <text evidence="15">Binds 2 magnesium ions per subunit.</text>
</comment>
<dbReference type="GO" id="GO:0006261">
    <property type="term" value="P:DNA-templated DNA replication"/>
    <property type="evidence" value="ECO:0007669"/>
    <property type="project" value="UniProtKB-UniRule"/>
</dbReference>
<dbReference type="InterPro" id="IPR022880">
    <property type="entry name" value="DNApol_IV"/>
</dbReference>
<feature type="active site" evidence="15">
    <location>
        <position position="112"/>
    </location>
</feature>
<dbReference type="AlphaFoldDB" id="A0A9D9H561"/>
<sequence>MINDFNRKIIHVDMDAFYASVEERDNSKLKKYPLIISRNPQKTGGKGVVATANYIARSRGVHSAMSADKALQLCPDAIFIKPNFKKYRENSEKIHNIFKKYTDYIESVALDEVYLDVSKNKFDYDSSVQLAHDLQKEIWEKVKLTCSVGISYNKFLAKLASDYAKPVGNTIILPGDAENFLSKLSISRFRGVGKKTIPKMHKLGVYTGADLLEQSESNLIKNFGKLGHILYNQVRGIDNSPIKWNVDRKSIGHERTFDKFLNGDQILLQLKLIAQELSDQLNKEEKHGRTLVIKVRDSKFNTYTKRFTNEDYYKNSSDIIFNVAKDLFSKIPVHSNIRLLGITMTSLAPLNYENVSLDLFSFSSHKAF</sequence>
<evidence type="ECO:0000256" key="6">
    <source>
        <dbReference type="ARBA" id="ARBA00022695"/>
    </source>
</evidence>
<keyword evidence="8 15" id="KW-0479">Metal-binding</keyword>
<evidence type="ECO:0000256" key="10">
    <source>
        <dbReference type="ARBA" id="ARBA00022842"/>
    </source>
</evidence>
<evidence type="ECO:0000256" key="5">
    <source>
        <dbReference type="ARBA" id="ARBA00022679"/>
    </source>
</evidence>
<dbReference type="Gene3D" id="1.10.150.20">
    <property type="entry name" value="5' to 3' exonuclease, C-terminal subdomain"/>
    <property type="match status" value="1"/>
</dbReference>
<keyword evidence="5 15" id="KW-0808">Transferase</keyword>
<dbReference type="Gene3D" id="3.30.70.270">
    <property type="match status" value="1"/>
</dbReference>
<comment type="subunit">
    <text evidence="15">Monomer.</text>
</comment>
<keyword evidence="7 15" id="KW-0235">DNA replication</keyword>
<evidence type="ECO:0000256" key="13">
    <source>
        <dbReference type="ARBA" id="ARBA00023204"/>
    </source>
</evidence>
<dbReference type="GO" id="GO:0006281">
    <property type="term" value="P:DNA repair"/>
    <property type="evidence" value="ECO:0007669"/>
    <property type="project" value="UniProtKB-UniRule"/>
</dbReference>
<dbReference type="GO" id="GO:0042276">
    <property type="term" value="P:error-prone translesion synthesis"/>
    <property type="evidence" value="ECO:0007669"/>
    <property type="project" value="TreeGrafter"/>
</dbReference>
<keyword evidence="9 15" id="KW-0227">DNA damage</keyword>
<dbReference type="PANTHER" id="PTHR11076:SF33">
    <property type="entry name" value="DNA POLYMERASE KAPPA"/>
    <property type="match status" value="1"/>
</dbReference>
<evidence type="ECO:0000256" key="11">
    <source>
        <dbReference type="ARBA" id="ARBA00022932"/>
    </source>
</evidence>
<dbReference type="InterPro" id="IPR036775">
    <property type="entry name" value="DNA_pol_Y-fam_lit_finger_sf"/>
</dbReference>
<evidence type="ECO:0000256" key="1">
    <source>
        <dbReference type="ARBA" id="ARBA00004496"/>
    </source>
</evidence>
<evidence type="ECO:0000256" key="4">
    <source>
        <dbReference type="ARBA" id="ARBA00022490"/>
    </source>
</evidence>
<feature type="binding site" evidence="15">
    <location>
        <position position="111"/>
    </location>
    <ligand>
        <name>Mg(2+)</name>
        <dbReference type="ChEBI" id="CHEBI:18420"/>
    </ligand>
</feature>
<evidence type="ECO:0000256" key="8">
    <source>
        <dbReference type="ARBA" id="ARBA00022723"/>
    </source>
</evidence>
<evidence type="ECO:0000313" key="17">
    <source>
        <dbReference type="EMBL" id="MBO8441465.1"/>
    </source>
</evidence>
<accession>A0A9D9H561</accession>
<reference evidence="17" key="1">
    <citation type="submission" date="2020-10" db="EMBL/GenBank/DDBJ databases">
        <authorList>
            <person name="Gilroy R."/>
        </authorList>
    </citation>
    <scope>NUCLEOTIDE SEQUENCE</scope>
    <source>
        <strain evidence="17">C6-149</strain>
    </source>
</reference>
<dbReference type="Pfam" id="PF11799">
    <property type="entry name" value="IMS_C"/>
    <property type="match status" value="1"/>
</dbReference>
<feature type="domain" description="UmuC" evidence="16">
    <location>
        <begin position="9"/>
        <end position="193"/>
    </location>
</feature>
<dbReference type="Gene3D" id="3.30.1490.100">
    <property type="entry name" value="DNA polymerase, Y-family, little finger domain"/>
    <property type="match status" value="1"/>
</dbReference>
<dbReference type="NCBIfam" id="NF002677">
    <property type="entry name" value="PRK02406.1"/>
    <property type="match status" value="1"/>
</dbReference>
<dbReference type="PANTHER" id="PTHR11076">
    <property type="entry name" value="DNA REPAIR POLYMERASE UMUC / TRANSFERASE FAMILY MEMBER"/>
    <property type="match status" value="1"/>
</dbReference>
<dbReference type="GO" id="GO:0005829">
    <property type="term" value="C:cytosol"/>
    <property type="evidence" value="ECO:0007669"/>
    <property type="project" value="TreeGrafter"/>
</dbReference>
<dbReference type="SUPFAM" id="SSF100879">
    <property type="entry name" value="Lesion bypass DNA polymerase (Y-family), little finger domain"/>
    <property type="match status" value="1"/>
</dbReference>
<evidence type="ECO:0000256" key="7">
    <source>
        <dbReference type="ARBA" id="ARBA00022705"/>
    </source>
</evidence>
<name>A0A9D9H561_9LACO</name>
<dbReference type="Proteomes" id="UP000823614">
    <property type="component" value="Unassembled WGS sequence"/>
</dbReference>
<feature type="binding site" evidence="15">
    <location>
        <position position="13"/>
    </location>
    <ligand>
        <name>Mg(2+)</name>
        <dbReference type="ChEBI" id="CHEBI:18420"/>
    </ligand>
</feature>
<keyword evidence="13 15" id="KW-0234">DNA repair</keyword>
<dbReference type="SUPFAM" id="SSF56672">
    <property type="entry name" value="DNA/RNA polymerases"/>
    <property type="match status" value="1"/>
</dbReference>
<keyword evidence="11 15" id="KW-0239">DNA-directed DNA polymerase</keyword>
<comment type="subcellular location">
    <subcellularLocation>
        <location evidence="1 15">Cytoplasm</location>
    </subcellularLocation>
</comment>
<dbReference type="InterPro" id="IPR001126">
    <property type="entry name" value="UmuC"/>
</dbReference>
<protein>
    <recommendedName>
        <fullName evidence="15">DNA polymerase IV</fullName>
        <shortName evidence="15">Pol IV</shortName>
        <ecNumber evidence="15">2.7.7.7</ecNumber>
    </recommendedName>
</protein>
<evidence type="ECO:0000256" key="2">
    <source>
        <dbReference type="ARBA" id="ARBA00010945"/>
    </source>
</evidence>
<gene>
    <name evidence="15 17" type="primary">dinB</name>
    <name evidence="17" type="ORF">IAA89_03345</name>
</gene>
<dbReference type="FunFam" id="3.30.1490.100:FF:000004">
    <property type="entry name" value="DNA polymerase IV"/>
    <property type="match status" value="1"/>
</dbReference>
<dbReference type="EC" id="2.7.7.7" evidence="15"/>
<feature type="site" description="Substrate discrimination" evidence="15">
    <location>
        <position position="18"/>
    </location>
</feature>
<comment type="catalytic activity">
    <reaction evidence="14 15">
        <text>DNA(n) + a 2'-deoxyribonucleoside 5'-triphosphate = DNA(n+1) + diphosphate</text>
        <dbReference type="Rhea" id="RHEA:22508"/>
        <dbReference type="Rhea" id="RHEA-COMP:17339"/>
        <dbReference type="Rhea" id="RHEA-COMP:17340"/>
        <dbReference type="ChEBI" id="CHEBI:33019"/>
        <dbReference type="ChEBI" id="CHEBI:61560"/>
        <dbReference type="ChEBI" id="CHEBI:173112"/>
        <dbReference type="EC" id="2.7.7.7"/>
    </reaction>
</comment>
<comment type="similarity">
    <text evidence="2 15">Belongs to the DNA polymerase type-Y family.</text>
</comment>
<organism evidence="17 18">
    <name type="scientific">Candidatus Gallilactobacillus intestinavium</name>
    <dbReference type="NCBI Taxonomy" id="2840838"/>
    <lineage>
        <taxon>Bacteria</taxon>
        <taxon>Bacillati</taxon>
        <taxon>Bacillota</taxon>
        <taxon>Bacilli</taxon>
        <taxon>Lactobacillales</taxon>
        <taxon>Lactobacillaceae</taxon>
        <taxon>Lactobacillaceae incertae sedis</taxon>
        <taxon>Candidatus Gallilactobacillus</taxon>
    </lineage>
</organism>
<dbReference type="InterPro" id="IPR043502">
    <property type="entry name" value="DNA/RNA_pol_sf"/>
</dbReference>
<evidence type="ECO:0000256" key="12">
    <source>
        <dbReference type="ARBA" id="ARBA00023125"/>
    </source>
</evidence>
<keyword evidence="6 15" id="KW-0548">Nucleotidyltransferase</keyword>
<keyword evidence="4 15" id="KW-0963">Cytoplasm</keyword>
<evidence type="ECO:0000313" key="18">
    <source>
        <dbReference type="Proteomes" id="UP000823614"/>
    </source>
</evidence>
<keyword evidence="3 15" id="KW-0515">Mutator protein</keyword>
<dbReference type="GO" id="GO:0003684">
    <property type="term" value="F:damaged DNA binding"/>
    <property type="evidence" value="ECO:0007669"/>
    <property type="project" value="InterPro"/>
</dbReference>
<dbReference type="InterPro" id="IPR043128">
    <property type="entry name" value="Rev_trsase/Diguanyl_cyclase"/>
</dbReference>
<evidence type="ECO:0000259" key="16">
    <source>
        <dbReference type="PROSITE" id="PS50173"/>
    </source>
</evidence>
<proteinExistence type="inferred from homology"/>
<comment type="function">
    <text evidence="15">Poorly processive, error-prone DNA polymerase involved in untargeted mutagenesis. Copies undamaged DNA at stalled replication forks, which arise in vivo from mismatched or misaligned primer ends. These misaligned primers can be extended by PolIV. Exhibits no 3'-5' exonuclease (proofreading) activity. May be involved in translesional synthesis, in conjunction with the beta clamp from PolIII.</text>
</comment>
<keyword evidence="12 15" id="KW-0238">DNA-binding</keyword>
<evidence type="ECO:0000256" key="14">
    <source>
        <dbReference type="ARBA" id="ARBA00049244"/>
    </source>
</evidence>
<dbReference type="InterPro" id="IPR050116">
    <property type="entry name" value="DNA_polymerase-Y"/>
</dbReference>
<dbReference type="HAMAP" id="MF_01113">
    <property type="entry name" value="DNApol_IV"/>
    <property type="match status" value="1"/>
</dbReference>
<dbReference type="Pfam" id="PF21999">
    <property type="entry name" value="IMS_HHH_1"/>
    <property type="match status" value="1"/>
</dbReference>
<dbReference type="InterPro" id="IPR017961">
    <property type="entry name" value="DNA_pol_Y-fam_little_finger"/>
</dbReference>